<dbReference type="InterPro" id="IPR015813">
    <property type="entry name" value="Pyrv/PenolPyrv_kinase-like_dom"/>
</dbReference>
<dbReference type="PANTHER" id="PTHR42905:SF16">
    <property type="entry name" value="CARBOXYPHOSPHONOENOLPYRUVATE PHOSPHONOMUTASE-LIKE PROTEIN (AFU_ORTHOLOGUE AFUA_5G07230)"/>
    <property type="match status" value="1"/>
</dbReference>
<dbReference type="Proteomes" id="UP000533598">
    <property type="component" value="Unassembled WGS sequence"/>
</dbReference>
<gene>
    <name evidence="1" type="ORF">HNR67_006474</name>
</gene>
<evidence type="ECO:0000313" key="1">
    <source>
        <dbReference type="EMBL" id="MBB4680356.1"/>
    </source>
</evidence>
<sequence length="263" mass="26373">MSRTHHAAEFRRLHELRPLVLPNAWDPASARVIEAAGAAAIATTSAGVSWAHGRPDGEGLDRAGMTAAVRAILDTVSIPVTADVEGGYDDLAGTVAELAELGVAGVNVEDSARGALLDPAAAADRIRLARKANADLVLNARTDVYLLGGSGPEALAEAISRGNAAFAAGADCVFVPGVIAEDTIAALVEALDGPLNIMAMPGAPTVARLGELGVARVSVGSGIAQAALAATARAARELLGSGGYGALADGLPFGEVNSLFAAR</sequence>
<dbReference type="CDD" id="cd00377">
    <property type="entry name" value="ICL_PEPM"/>
    <property type="match status" value="1"/>
</dbReference>
<name>A0A7W7CIG2_9PSEU</name>
<evidence type="ECO:0000313" key="2">
    <source>
        <dbReference type="Proteomes" id="UP000533598"/>
    </source>
</evidence>
<accession>A0A7W7CIG2</accession>
<keyword evidence="2" id="KW-1185">Reference proteome</keyword>
<dbReference type="PANTHER" id="PTHR42905">
    <property type="entry name" value="PHOSPHOENOLPYRUVATE CARBOXYLASE"/>
    <property type="match status" value="1"/>
</dbReference>
<reference evidence="1 2" key="1">
    <citation type="submission" date="2020-08" db="EMBL/GenBank/DDBJ databases">
        <title>Sequencing the genomes of 1000 actinobacteria strains.</title>
        <authorList>
            <person name="Klenk H.-P."/>
        </authorList>
    </citation>
    <scope>NUCLEOTIDE SEQUENCE [LARGE SCALE GENOMIC DNA]</scope>
    <source>
        <strain evidence="1 2">DSM 44230</strain>
    </source>
</reference>
<dbReference type="RefSeq" id="WP_185006099.1">
    <property type="nucleotide sequence ID" value="NZ_BAAAUI010000005.1"/>
</dbReference>
<dbReference type="EMBL" id="JACHMH010000001">
    <property type="protein sequence ID" value="MBB4680356.1"/>
    <property type="molecule type" value="Genomic_DNA"/>
</dbReference>
<dbReference type="InterPro" id="IPR039556">
    <property type="entry name" value="ICL/PEPM"/>
</dbReference>
<dbReference type="GO" id="GO:0016829">
    <property type="term" value="F:lyase activity"/>
    <property type="evidence" value="ECO:0007669"/>
    <property type="project" value="UniProtKB-KW"/>
</dbReference>
<protein>
    <submittedName>
        <fullName evidence="1">2-methylisocitrate lyase-like PEP mutase family enzyme</fullName>
    </submittedName>
</protein>
<organism evidence="1 2">
    <name type="scientific">Crossiella cryophila</name>
    <dbReference type="NCBI Taxonomy" id="43355"/>
    <lineage>
        <taxon>Bacteria</taxon>
        <taxon>Bacillati</taxon>
        <taxon>Actinomycetota</taxon>
        <taxon>Actinomycetes</taxon>
        <taxon>Pseudonocardiales</taxon>
        <taxon>Pseudonocardiaceae</taxon>
        <taxon>Crossiella</taxon>
    </lineage>
</organism>
<proteinExistence type="predicted"/>
<dbReference type="Pfam" id="PF13714">
    <property type="entry name" value="PEP_mutase"/>
    <property type="match status" value="1"/>
</dbReference>
<dbReference type="SUPFAM" id="SSF51621">
    <property type="entry name" value="Phosphoenolpyruvate/pyruvate domain"/>
    <property type="match status" value="1"/>
</dbReference>
<dbReference type="Gene3D" id="6.10.250.2750">
    <property type="match status" value="1"/>
</dbReference>
<dbReference type="InterPro" id="IPR040442">
    <property type="entry name" value="Pyrv_kinase-like_dom_sf"/>
</dbReference>
<dbReference type="Gene3D" id="3.20.20.60">
    <property type="entry name" value="Phosphoenolpyruvate-binding domains"/>
    <property type="match status" value="1"/>
</dbReference>
<comment type="caution">
    <text evidence="1">The sequence shown here is derived from an EMBL/GenBank/DDBJ whole genome shotgun (WGS) entry which is preliminary data.</text>
</comment>
<keyword evidence="1" id="KW-0456">Lyase</keyword>
<dbReference type="AlphaFoldDB" id="A0A7W7CIG2"/>